<dbReference type="GO" id="GO:0008800">
    <property type="term" value="F:beta-lactamase activity"/>
    <property type="evidence" value="ECO:0007669"/>
    <property type="project" value="InterPro"/>
</dbReference>
<dbReference type="PANTHER" id="PTHR35333:SF5">
    <property type="entry name" value="CONSERVED LIPOPROTEIN LPQF-RELATED"/>
    <property type="match status" value="1"/>
</dbReference>
<dbReference type="AlphaFoldDB" id="A0AA91SRE1"/>
<evidence type="ECO:0000259" key="1">
    <source>
        <dbReference type="Pfam" id="PF13354"/>
    </source>
</evidence>
<dbReference type="InterPro" id="IPR040846">
    <property type="entry name" value="ORF_12_N"/>
</dbReference>
<protein>
    <submittedName>
        <fullName evidence="3">Serine hydrolase</fullName>
    </submittedName>
</protein>
<sequence length="466" mass="49786">MPRLSRFSRSWPFGHCGRVGAGRSGAAALVVAVSAALVGGCTSPAAPSPGANQPGARVTQVNTGTPPGLRAQQTLDMLNSDWPIGPQSVATLATPKKVDEVVERLDSLWWDRPYTVDDVEVRASSATLHLRASYGARQDVELRVGDDGLVRQFEVTTHKPQVGSFADVDAVLAGTGARYSYQAAKVVDGRCEPVAGANTTESLPLASIFKLYVLYAVASAVKAGTVSWDDPLTITHRSKAVGSSGFQDLPAGAQVTVRTAAEKMIATSDNMATDLLIDRVGTHAVEQALVDTGHHDPASMTPFPTMYELFSVGWGEPDLREQWRTANAAGRAELLREANSRPYQPDPVRAHTPASKYGAEWYGSAEDICRVHVALQQGATGAAAPVTEILSAVAGIKLNRNDWPYIGAKAGGLPGDLTFSWYAVDSAGQPWVVSFQLNWPRDHGPLVAGWVIQIARQVFGMLPRQR</sequence>
<evidence type="ECO:0000313" key="4">
    <source>
        <dbReference type="Proteomes" id="UP000193577"/>
    </source>
</evidence>
<evidence type="ECO:0000259" key="2">
    <source>
        <dbReference type="Pfam" id="PF18042"/>
    </source>
</evidence>
<keyword evidence="4" id="KW-1185">Reference proteome</keyword>
<name>A0AA91SRE1_9MYCO</name>
<evidence type="ECO:0000313" key="3">
    <source>
        <dbReference type="EMBL" id="OSC33359.1"/>
    </source>
</evidence>
<dbReference type="Gene3D" id="3.40.710.10">
    <property type="entry name" value="DD-peptidase/beta-lactamase superfamily"/>
    <property type="match status" value="1"/>
</dbReference>
<keyword evidence="3" id="KW-0378">Hydrolase</keyword>
<gene>
    <name evidence="3" type="ORF">B8W67_11500</name>
</gene>
<dbReference type="Proteomes" id="UP000193577">
    <property type="component" value="Unassembled WGS sequence"/>
</dbReference>
<accession>A0AA91SRE1</accession>
<dbReference type="Gene3D" id="3.10.450.280">
    <property type="match status" value="1"/>
</dbReference>
<dbReference type="GO" id="GO:0046677">
    <property type="term" value="P:response to antibiotic"/>
    <property type="evidence" value="ECO:0007669"/>
    <property type="project" value="InterPro"/>
</dbReference>
<dbReference type="Gene3D" id="1.10.8.620">
    <property type="entry name" value="ORF12 helical bundle domain-like"/>
    <property type="match status" value="1"/>
</dbReference>
<feature type="domain" description="Beta-lactamase class A catalytic" evidence="1">
    <location>
        <begin position="195"/>
        <end position="296"/>
    </location>
</feature>
<dbReference type="Pfam" id="PF13354">
    <property type="entry name" value="Beta-lactamase2"/>
    <property type="match status" value="1"/>
</dbReference>
<dbReference type="SUPFAM" id="SSF56601">
    <property type="entry name" value="beta-lactamase/transpeptidase-like"/>
    <property type="match status" value="1"/>
</dbReference>
<feature type="domain" description="ORF 12 gene product N-terminal" evidence="2">
    <location>
        <begin position="65"/>
        <end position="150"/>
    </location>
</feature>
<dbReference type="Pfam" id="PF18042">
    <property type="entry name" value="ORF_12_N"/>
    <property type="match status" value="1"/>
</dbReference>
<dbReference type="EMBL" id="NCXO01000023">
    <property type="protein sequence ID" value="OSC33359.1"/>
    <property type="molecule type" value="Genomic_DNA"/>
</dbReference>
<organism evidence="3 4">
    <name type="scientific">Mycolicibacillus koreensis</name>
    <dbReference type="NCBI Taxonomy" id="1069220"/>
    <lineage>
        <taxon>Bacteria</taxon>
        <taxon>Bacillati</taxon>
        <taxon>Actinomycetota</taxon>
        <taxon>Actinomycetes</taxon>
        <taxon>Mycobacteriales</taxon>
        <taxon>Mycobacteriaceae</taxon>
        <taxon>Mycolicibacillus</taxon>
    </lineage>
</organism>
<dbReference type="GO" id="GO:0030655">
    <property type="term" value="P:beta-lactam antibiotic catabolic process"/>
    <property type="evidence" value="ECO:0007669"/>
    <property type="project" value="InterPro"/>
</dbReference>
<dbReference type="InterPro" id="IPR012338">
    <property type="entry name" value="Beta-lactam/transpept-like"/>
</dbReference>
<dbReference type="InterPro" id="IPR045155">
    <property type="entry name" value="Beta-lactam_cat"/>
</dbReference>
<proteinExistence type="predicted"/>
<reference evidence="3 4" key="1">
    <citation type="submission" date="2017-04" db="EMBL/GenBank/DDBJ databases">
        <title>The new phylogeny of genus Mycobacterium.</title>
        <authorList>
            <person name="Tortoli E."/>
            <person name="Trovato A."/>
            <person name="Cirillo D.M."/>
        </authorList>
    </citation>
    <scope>NUCLEOTIDE SEQUENCE [LARGE SCALE GENOMIC DNA]</scope>
    <source>
        <strain evidence="3 4">KCTC 19819</strain>
    </source>
</reference>
<dbReference type="InterPro" id="IPR000871">
    <property type="entry name" value="Beta-lactam_class-A"/>
</dbReference>
<dbReference type="PANTHER" id="PTHR35333">
    <property type="entry name" value="BETA-LACTAMASE"/>
    <property type="match status" value="1"/>
</dbReference>
<comment type="caution">
    <text evidence="3">The sequence shown here is derived from an EMBL/GenBank/DDBJ whole genome shotgun (WGS) entry which is preliminary data.</text>
</comment>